<reference evidence="2" key="1">
    <citation type="submission" date="2007-07" db="EMBL/GenBank/DDBJ databases">
        <title>Complete genome sequence of Campylobacter hominis ATCC BAA-381, a commensal isolated from the human gastrointestinal tract.</title>
        <authorList>
            <person name="Fouts D.E."/>
            <person name="Mongodin E.F."/>
            <person name="Puiu D."/>
            <person name="Sebastian Y."/>
            <person name="Miller W.G."/>
            <person name="Mandrell R.E."/>
            <person name="Nelson K.E."/>
        </authorList>
    </citation>
    <scope>NUCLEOTIDE SEQUENCE [LARGE SCALE GENOMIC DNA]</scope>
    <source>
        <strain evidence="2">ATCC BAA-381 / LMG 19568 / NCTC 13146 / CH001A</strain>
    </source>
</reference>
<evidence type="ECO:0008006" key="3">
    <source>
        <dbReference type="Google" id="ProtNLM"/>
    </source>
</evidence>
<dbReference type="AlphaFoldDB" id="A7I3P0"/>
<evidence type="ECO:0000313" key="2">
    <source>
        <dbReference type="Proteomes" id="UP000002407"/>
    </source>
</evidence>
<dbReference type="InterPro" id="IPR029052">
    <property type="entry name" value="Metallo-depent_PP-like"/>
</dbReference>
<accession>A7I3P0</accession>
<dbReference type="STRING" id="360107.CHAB381_1608"/>
<name>A7I3P0_CAMHC</name>
<dbReference type="SUPFAM" id="SSF56300">
    <property type="entry name" value="Metallo-dependent phosphatases"/>
    <property type="match status" value="1"/>
</dbReference>
<dbReference type="EMBL" id="CP000776">
    <property type="protein sequence ID" value="ABS51288.1"/>
    <property type="molecule type" value="Genomic_DNA"/>
</dbReference>
<dbReference type="Proteomes" id="UP000002407">
    <property type="component" value="Chromosome"/>
</dbReference>
<protein>
    <recommendedName>
        <fullName evidence="3">Calcineurin-like phosphoesterase domain-containing protein</fullName>
    </recommendedName>
</protein>
<dbReference type="HOGENOM" id="CLU_3213716_0_0_7"/>
<keyword evidence="2" id="KW-1185">Reference proteome</keyword>
<evidence type="ECO:0000313" key="1">
    <source>
        <dbReference type="EMBL" id="ABS51288.1"/>
    </source>
</evidence>
<gene>
    <name evidence="1" type="ordered locus">CHAB381_1608</name>
</gene>
<dbReference type="KEGG" id="cha:CHAB381_1608"/>
<dbReference type="RefSeq" id="WP_012109436.1">
    <property type="nucleotide sequence ID" value="NC_009714.1"/>
</dbReference>
<organism evidence="1 2">
    <name type="scientific">Campylobacter hominis (strain ATCC BAA-381 / DSM 21671 / CCUG 45161 / LMG 19568 / NCTC 13146 / CH001A)</name>
    <dbReference type="NCBI Taxonomy" id="360107"/>
    <lineage>
        <taxon>Bacteria</taxon>
        <taxon>Pseudomonadati</taxon>
        <taxon>Campylobacterota</taxon>
        <taxon>Epsilonproteobacteria</taxon>
        <taxon>Campylobacterales</taxon>
        <taxon>Campylobacteraceae</taxon>
        <taxon>Campylobacter</taxon>
    </lineage>
</organism>
<proteinExistence type="predicted"/>
<sequence length="44" mass="4846">MIYVTGDTHGGSIGDVDKFLRIDDSELCKDDFIIVTGDFGFYLG</sequence>